<dbReference type="EMBL" id="CAJPDT010000034">
    <property type="protein sequence ID" value="CAF9923798.1"/>
    <property type="molecule type" value="Genomic_DNA"/>
</dbReference>
<evidence type="ECO:0000256" key="4">
    <source>
        <dbReference type="ARBA" id="ARBA00022989"/>
    </source>
</evidence>
<keyword evidence="4 8" id="KW-1133">Transmembrane helix</keyword>
<evidence type="ECO:0000313" key="10">
    <source>
        <dbReference type="EMBL" id="CAF9923798.1"/>
    </source>
</evidence>
<evidence type="ECO:0000256" key="1">
    <source>
        <dbReference type="ARBA" id="ARBA00004167"/>
    </source>
</evidence>
<dbReference type="Proteomes" id="UP000664534">
    <property type="component" value="Unassembled WGS sequence"/>
</dbReference>
<reference evidence="10" key="1">
    <citation type="submission" date="2021-03" db="EMBL/GenBank/DDBJ databases">
        <authorList>
            <person name="Tagirdzhanova G."/>
        </authorList>
    </citation>
    <scope>NUCLEOTIDE SEQUENCE</scope>
</reference>
<keyword evidence="11" id="KW-1185">Reference proteome</keyword>
<dbReference type="PANTHER" id="PTHR24269">
    <property type="entry name" value="KREMEN PROTEIN"/>
    <property type="match status" value="1"/>
</dbReference>
<keyword evidence="2 8" id="KW-0812">Transmembrane</keyword>
<evidence type="ECO:0000256" key="8">
    <source>
        <dbReference type="SAM" id="Phobius"/>
    </source>
</evidence>
<protein>
    <recommendedName>
        <fullName evidence="9">WSC domain-containing protein</fullName>
    </recommendedName>
</protein>
<organism evidence="10 11">
    <name type="scientific">Imshaugia aleurites</name>
    <dbReference type="NCBI Taxonomy" id="172621"/>
    <lineage>
        <taxon>Eukaryota</taxon>
        <taxon>Fungi</taxon>
        <taxon>Dikarya</taxon>
        <taxon>Ascomycota</taxon>
        <taxon>Pezizomycotina</taxon>
        <taxon>Lecanoromycetes</taxon>
        <taxon>OSLEUM clade</taxon>
        <taxon>Lecanoromycetidae</taxon>
        <taxon>Lecanorales</taxon>
        <taxon>Lecanorineae</taxon>
        <taxon>Parmeliaceae</taxon>
        <taxon>Imshaugia</taxon>
    </lineage>
</organism>
<keyword evidence="6" id="KW-0325">Glycoprotein</keyword>
<dbReference type="InterPro" id="IPR002889">
    <property type="entry name" value="WSC_carb-bd"/>
</dbReference>
<dbReference type="OrthoDB" id="4843585at2759"/>
<sequence length="234" mass="24640">MTTQTGSQAPCPYNATEVVPPVQSLQDWNYLGCYRDDDKRVLNSTMYWGPGNNTVTGCANFCGGYAFFGVELGAQCFCGVSLRAAANTKLASDTLCNYTCCADRTISCGGLWYLNIYEAIEPSPTLSTTVTSPSPTQASSAGSGGQSDGVNQGNGNSNASNKISLGVGLGFGVPMFVLAAVTLGLKCSSRRKERIADMATLSISRTATQESSVDIDLEPDSVTALQSQKLNRFA</sequence>
<feature type="region of interest" description="Disordered" evidence="7">
    <location>
        <begin position="125"/>
        <end position="155"/>
    </location>
</feature>
<keyword evidence="5 8" id="KW-0472">Membrane</keyword>
<dbReference type="SMART" id="SM00321">
    <property type="entry name" value="WSC"/>
    <property type="match status" value="1"/>
</dbReference>
<comment type="subcellular location">
    <subcellularLocation>
        <location evidence="1">Membrane</location>
        <topology evidence="1">Single-pass membrane protein</topology>
    </subcellularLocation>
</comment>
<dbReference type="AlphaFoldDB" id="A0A8H3ILW6"/>
<feature type="compositionally biased region" description="Low complexity" evidence="7">
    <location>
        <begin position="125"/>
        <end position="141"/>
    </location>
</feature>
<evidence type="ECO:0000256" key="6">
    <source>
        <dbReference type="ARBA" id="ARBA00023180"/>
    </source>
</evidence>
<dbReference type="Pfam" id="PF01822">
    <property type="entry name" value="WSC"/>
    <property type="match status" value="1"/>
</dbReference>
<name>A0A8H3ILW6_9LECA</name>
<dbReference type="GO" id="GO:0005886">
    <property type="term" value="C:plasma membrane"/>
    <property type="evidence" value="ECO:0007669"/>
    <property type="project" value="TreeGrafter"/>
</dbReference>
<evidence type="ECO:0000256" key="5">
    <source>
        <dbReference type="ARBA" id="ARBA00023136"/>
    </source>
</evidence>
<feature type="domain" description="WSC" evidence="9">
    <location>
        <begin position="27"/>
        <end position="120"/>
    </location>
</feature>
<dbReference type="InterPro" id="IPR051836">
    <property type="entry name" value="Kremen_rcpt"/>
</dbReference>
<evidence type="ECO:0000256" key="2">
    <source>
        <dbReference type="ARBA" id="ARBA00022692"/>
    </source>
</evidence>
<comment type="caution">
    <text evidence="10">The sequence shown here is derived from an EMBL/GenBank/DDBJ whole genome shotgun (WGS) entry which is preliminary data.</text>
</comment>
<evidence type="ECO:0000259" key="9">
    <source>
        <dbReference type="PROSITE" id="PS51212"/>
    </source>
</evidence>
<dbReference type="PANTHER" id="PTHR24269:SF16">
    <property type="entry name" value="PROTEIN SLG1"/>
    <property type="match status" value="1"/>
</dbReference>
<evidence type="ECO:0000256" key="3">
    <source>
        <dbReference type="ARBA" id="ARBA00022729"/>
    </source>
</evidence>
<evidence type="ECO:0000256" key="7">
    <source>
        <dbReference type="SAM" id="MobiDB-lite"/>
    </source>
</evidence>
<gene>
    <name evidence="10" type="ORF">IMSHALPRED_006020</name>
</gene>
<proteinExistence type="predicted"/>
<feature type="transmembrane region" description="Helical" evidence="8">
    <location>
        <begin position="163"/>
        <end position="185"/>
    </location>
</feature>
<accession>A0A8H3ILW6</accession>
<dbReference type="PROSITE" id="PS51212">
    <property type="entry name" value="WSC"/>
    <property type="match status" value="1"/>
</dbReference>
<keyword evidence="3" id="KW-0732">Signal</keyword>
<evidence type="ECO:0000313" key="11">
    <source>
        <dbReference type="Proteomes" id="UP000664534"/>
    </source>
</evidence>